<dbReference type="InterPro" id="IPR037185">
    <property type="entry name" value="EmrE-like"/>
</dbReference>
<feature type="transmembrane region" description="Helical" evidence="3">
    <location>
        <begin position="634"/>
        <end position="659"/>
    </location>
</feature>
<evidence type="ECO:0000313" key="7">
    <source>
        <dbReference type="Proteomes" id="UP000682877"/>
    </source>
</evidence>
<dbReference type="InterPro" id="IPR048354">
    <property type="entry name" value="TOD1_MUCI70_glycTrfase_dom"/>
</dbReference>
<evidence type="ECO:0000313" key="6">
    <source>
        <dbReference type="EMBL" id="CAE5958707.1"/>
    </source>
</evidence>
<dbReference type="InterPro" id="IPR006852">
    <property type="entry name" value="TOD1_MUCI70"/>
</dbReference>
<feature type="transmembrane region" description="Helical" evidence="3">
    <location>
        <begin position="601"/>
        <end position="622"/>
    </location>
</feature>
<feature type="transmembrane region" description="Helical" evidence="3">
    <location>
        <begin position="740"/>
        <end position="757"/>
    </location>
</feature>
<dbReference type="AlphaFoldDB" id="A0A8S1ZMZ0"/>
<feature type="transmembrane region" description="Helical" evidence="3">
    <location>
        <begin position="463"/>
        <end position="486"/>
    </location>
</feature>
<feature type="chain" id="PRO_5035862858" description="TOD1/MUCI70 glycosyltransferase-like domain-containing protein" evidence="4">
    <location>
        <begin position="18"/>
        <end position="784"/>
    </location>
</feature>
<accession>A0A8S1ZMZ0</accession>
<feature type="transmembrane region" description="Helical" evidence="3">
    <location>
        <begin position="536"/>
        <end position="562"/>
    </location>
</feature>
<feature type="transmembrane region" description="Helical" evidence="3">
    <location>
        <begin position="709"/>
        <end position="728"/>
    </location>
</feature>
<name>A0A8S1ZMZ0_ARAAE</name>
<dbReference type="Pfam" id="PF16913">
    <property type="entry name" value="PUNUT"/>
    <property type="match status" value="1"/>
</dbReference>
<protein>
    <recommendedName>
        <fullName evidence="5">TOD1/MUCI70 glycosyltransferase-like domain-containing protein</fullName>
    </recommendedName>
</protein>
<reference evidence="6" key="1">
    <citation type="submission" date="2021-01" db="EMBL/GenBank/DDBJ databases">
        <authorList>
            <person name="Bezrukov I."/>
        </authorList>
    </citation>
    <scope>NUCLEOTIDE SEQUENCE</scope>
</reference>
<dbReference type="PANTHER" id="PTHR12956">
    <property type="entry name" value="ALKALINE CERAMIDASE-RELATED"/>
    <property type="match status" value="1"/>
</dbReference>
<dbReference type="Proteomes" id="UP000682877">
    <property type="component" value="Chromosome 1"/>
</dbReference>
<keyword evidence="3" id="KW-0812">Transmembrane</keyword>
<dbReference type="EMBL" id="LR999451">
    <property type="protein sequence ID" value="CAE5958707.1"/>
    <property type="molecule type" value="Genomic_DNA"/>
</dbReference>
<dbReference type="PANTHER" id="PTHR12956:SF38">
    <property type="entry name" value="HEXOSYLTRANSFERASE MUCI70-RELATED"/>
    <property type="match status" value="1"/>
</dbReference>
<feature type="transmembrane region" description="Helical" evidence="3">
    <location>
        <begin position="679"/>
        <end position="702"/>
    </location>
</feature>
<keyword evidence="3" id="KW-0472">Membrane</keyword>
<sequence>MVKVLRVFISMALQGFTLPPPPADRKRTGPRPCPVCYLPVEEAVALMPNAPSFSPVLKNLTYICEEPLNRETEFGGSDFGGYPTLKDRNDSFDIKETMSVHCGFVKGPQPGRNTGFDIDEADLLEMKQCRGIVVASAVFDAFDDVKAPQNISKYAEETVCFYIFVDEETESILKRERGLDGNKKVGIWRVVVVHNLPYSDGRRNGKVPKLLVHRMFPNARYSLWIDGKLELVVDPYQILERFLWRKNATFAISRHYKRFDVLVEAEANKAAGKYDNASIDFQVDFYKNEGLTPYSVAKLPITSDVPEGCVILREHVPISNLFTCLWFNEVDRFTSRDQISFSTVRDKIAAKTNWTVSMFLDCERRNFVVQRYHRAEQERFARQRALVPNFPPPPPSPPPPVLISTDLPRKMSSGRAVSTTPPRRRGRDRRVTLITNLTFQFYHRTCGGPLLTRLYFTNGGKRIWFMSFLQTAGCPIILIPLLVSFLSRRRSNHNPNNAENKAKTKLFLMETPLFIASIVIGLLTGLDNYLYSYGLAYLPVSTSSLIIGTQLAFNALFAFLLVKQKFTPFSINAVVLLTVGIGILALHSNGDKPANESHKQYVIGFLMTVVAAVLYAFILPLVELTYKKARQEITFPLVLEIQMVMCVAATLFCVVGMFIVGDFKVIAKEAREFKIGGSVFYYALIVITGIVWQGFFLGAIGIVFCASSLASGVLISVLLPVTEVLAVVCFREKFQAEKGVSLLLSLWGFVSYFYGEIKSGKKVLDKPQPPETELPILPVSDSVA</sequence>
<dbReference type="Pfam" id="PF04765">
    <property type="entry name" value="TOD1_MUCI70"/>
    <property type="match status" value="1"/>
</dbReference>
<evidence type="ECO:0000256" key="1">
    <source>
        <dbReference type="ARBA" id="ARBA00004141"/>
    </source>
</evidence>
<feature type="signal peptide" evidence="4">
    <location>
        <begin position="1"/>
        <end position="17"/>
    </location>
</feature>
<dbReference type="SUPFAM" id="SSF103481">
    <property type="entry name" value="Multidrug resistance efflux transporter EmrE"/>
    <property type="match status" value="1"/>
</dbReference>
<feature type="transmembrane region" description="Helical" evidence="3">
    <location>
        <begin position="569"/>
        <end position="589"/>
    </location>
</feature>
<feature type="region of interest" description="Disordered" evidence="2">
    <location>
        <begin position="405"/>
        <end position="427"/>
    </location>
</feature>
<keyword evidence="4" id="KW-0732">Signal</keyword>
<feature type="transmembrane region" description="Helical" evidence="3">
    <location>
        <begin position="506"/>
        <end position="524"/>
    </location>
</feature>
<evidence type="ECO:0000259" key="5">
    <source>
        <dbReference type="Pfam" id="PF04765"/>
    </source>
</evidence>
<evidence type="ECO:0000256" key="2">
    <source>
        <dbReference type="SAM" id="MobiDB-lite"/>
    </source>
</evidence>
<feature type="domain" description="TOD1/MUCI70 glycosyltransferase-like" evidence="5">
    <location>
        <begin position="60"/>
        <end position="373"/>
    </location>
</feature>
<proteinExistence type="predicted"/>
<keyword evidence="7" id="KW-1185">Reference proteome</keyword>
<keyword evidence="3" id="KW-1133">Transmembrane helix</keyword>
<comment type="subcellular location">
    <subcellularLocation>
        <location evidence="1">Membrane</location>
        <topology evidence="1">Multi-pass membrane protein</topology>
    </subcellularLocation>
</comment>
<evidence type="ECO:0000256" key="4">
    <source>
        <dbReference type="SAM" id="SignalP"/>
    </source>
</evidence>
<evidence type="ECO:0000256" key="3">
    <source>
        <dbReference type="SAM" id="Phobius"/>
    </source>
</evidence>
<gene>
    <name evidence="6" type="ORF">AARE701A_LOCUS2292</name>
</gene>
<organism evidence="6 7">
    <name type="scientific">Arabidopsis arenosa</name>
    <name type="common">Sand rock-cress</name>
    <name type="synonym">Cardaminopsis arenosa</name>
    <dbReference type="NCBI Taxonomy" id="38785"/>
    <lineage>
        <taxon>Eukaryota</taxon>
        <taxon>Viridiplantae</taxon>
        <taxon>Streptophyta</taxon>
        <taxon>Embryophyta</taxon>
        <taxon>Tracheophyta</taxon>
        <taxon>Spermatophyta</taxon>
        <taxon>Magnoliopsida</taxon>
        <taxon>eudicotyledons</taxon>
        <taxon>Gunneridae</taxon>
        <taxon>Pentapetalae</taxon>
        <taxon>rosids</taxon>
        <taxon>malvids</taxon>
        <taxon>Brassicales</taxon>
        <taxon>Brassicaceae</taxon>
        <taxon>Camelineae</taxon>
        <taxon>Arabidopsis</taxon>
    </lineage>
</organism>